<protein>
    <submittedName>
        <fullName evidence="2">Uncharacterized protein</fullName>
    </submittedName>
</protein>
<keyword evidence="3" id="KW-1185">Reference proteome</keyword>
<proteinExistence type="predicted"/>
<organism evidence="2 3">
    <name type="scientific">Flavobacterium gossypii</name>
    <dbReference type="NCBI Taxonomy" id="1646119"/>
    <lineage>
        <taxon>Bacteria</taxon>
        <taxon>Pseudomonadati</taxon>
        <taxon>Bacteroidota</taxon>
        <taxon>Flavobacteriia</taxon>
        <taxon>Flavobacteriales</taxon>
        <taxon>Flavobacteriaceae</taxon>
        <taxon>Flavobacterium</taxon>
    </lineage>
</organism>
<keyword evidence="1" id="KW-1133">Transmembrane helix</keyword>
<evidence type="ECO:0000313" key="3">
    <source>
        <dbReference type="Proteomes" id="UP000555003"/>
    </source>
</evidence>
<dbReference type="EMBL" id="JACJIS010000001">
    <property type="protein sequence ID" value="MBA9072271.1"/>
    <property type="molecule type" value="Genomic_DNA"/>
</dbReference>
<gene>
    <name evidence="2" type="ORF">GGR22_000397</name>
</gene>
<feature type="transmembrane region" description="Helical" evidence="1">
    <location>
        <begin position="21"/>
        <end position="50"/>
    </location>
</feature>
<comment type="caution">
    <text evidence="2">The sequence shown here is derived from an EMBL/GenBank/DDBJ whole genome shotgun (WGS) entry which is preliminary data.</text>
</comment>
<dbReference type="Proteomes" id="UP000555003">
    <property type="component" value="Unassembled WGS sequence"/>
</dbReference>
<reference evidence="2 3" key="1">
    <citation type="submission" date="2020-08" db="EMBL/GenBank/DDBJ databases">
        <title>Genomic Encyclopedia of Type Strains, Phase IV (KMG-IV): sequencing the most valuable type-strain genomes for metagenomic binning, comparative biology and taxonomic classification.</title>
        <authorList>
            <person name="Goeker M."/>
        </authorList>
    </citation>
    <scope>NUCLEOTIDE SEQUENCE [LARGE SCALE GENOMIC DNA]</scope>
    <source>
        <strain evidence="2 3">DSM 100397</strain>
    </source>
</reference>
<keyword evidence="1" id="KW-0472">Membrane</keyword>
<sequence>MRAKFRMLLVMKEKWIRYKKPIIITTSVIVLQLIFGFDPKFCIINLIWLLV</sequence>
<dbReference type="RefSeq" id="WP_170148727.1">
    <property type="nucleotide sequence ID" value="NZ_JACJIS010000001.1"/>
</dbReference>
<name>A0ABR6DKR4_9FLAO</name>
<keyword evidence="1" id="KW-0812">Transmembrane</keyword>
<evidence type="ECO:0000313" key="2">
    <source>
        <dbReference type="EMBL" id="MBA9072271.1"/>
    </source>
</evidence>
<accession>A0ABR6DKR4</accession>
<evidence type="ECO:0000256" key="1">
    <source>
        <dbReference type="SAM" id="Phobius"/>
    </source>
</evidence>